<dbReference type="EMBL" id="JAQQWP010000004">
    <property type="protein sequence ID" value="KAK8120558.1"/>
    <property type="molecule type" value="Genomic_DNA"/>
</dbReference>
<feature type="region of interest" description="Disordered" evidence="1">
    <location>
        <begin position="334"/>
        <end position="437"/>
    </location>
</feature>
<evidence type="ECO:0000313" key="3">
    <source>
        <dbReference type="EMBL" id="KAK8120558.1"/>
    </source>
</evidence>
<dbReference type="AlphaFoldDB" id="A0AAW0R013"/>
<evidence type="ECO:0000259" key="2">
    <source>
        <dbReference type="Pfam" id="PF10419"/>
    </source>
</evidence>
<feature type="compositionally biased region" description="Acidic residues" evidence="1">
    <location>
        <begin position="407"/>
        <end position="437"/>
    </location>
</feature>
<feature type="domain" description="Transcription factor TFIIIC triple barrel" evidence="2">
    <location>
        <begin position="105"/>
        <end position="256"/>
    </location>
</feature>
<gene>
    <name evidence="3" type="ORF">PG999_004678</name>
</gene>
<keyword evidence="4" id="KW-1185">Reference proteome</keyword>
<accession>A0AAW0R013</accession>
<dbReference type="InterPro" id="IPR019481">
    <property type="entry name" value="TFIIIC_triple_barrel"/>
</dbReference>
<sequence>METRVHPEPAARASIFIHIHTNTHTHTHTPYKPASTFSSRTSLNATPLQALNLLDCQTPRWITFTRQGLSPNAARQDPNLTNIPGAVPLDKEDDDSEWEYEYSTTETETYYVTLDLSKTDFISKQQKTVMNGRGGLKEKSHDDMLAIRFSEDRAKFSQDPAADDDEENAAEAGDGEFADQGDDPDATEEVQILELHSANPVISYRGRTYEGQWSENVGTELLLTQHNDAAPLPAVRQLEGDVDLLAVSSARIMTSEKVLQPTNEKTMRRQRKIMFDEDDYEISDSENNQELLVPRPEPGASRERVEQGNFLANFIKLKKKMGETDEVTVVAKTQDNKCRRKSTKRKPREQRADGGLLLQGTQPQEDTSAGGRAVSNSRTVSSDEHESRATPVPRREFRGASAMSINQDDEGQMDSENTLDEGSDQDEDDEDMDMDEN</sequence>
<feature type="region of interest" description="Disordered" evidence="1">
    <location>
        <begin position="155"/>
        <end position="185"/>
    </location>
</feature>
<evidence type="ECO:0000313" key="4">
    <source>
        <dbReference type="Proteomes" id="UP001392437"/>
    </source>
</evidence>
<protein>
    <recommendedName>
        <fullName evidence="2">Transcription factor TFIIIC triple barrel domain-containing protein</fullName>
    </recommendedName>
</protein>
<comment type="caution">
    <text evidence="3">The sequence shown here is derived from an EMBL/GenBank/DDBJ whole genome shotgun (WGS) entry which is preliminary data.</text>
</comment>
<organism evidence="3 4">
    <name type="scientific">Apiospora kogelbergensis</name>
    <dbReference type="NCBI Taxonomy" id="1337665"/>
    <lineage>
        <taxon>Eukaryota</taxon>
        <taxon>Fungi</taxon>
        <taxon>Dikarya</taxon>
        <taxon>Ascomycota</taxon>
        <taxon>Pezizomycotina</taxon>
        <taxon>Sordariomycetes</taxon>
        <taxon>Xylariomycetidae</taxon>
        <taxon>Amphisphaeriales</taxon>
        <taxon>Apiosporaceae</taxon>
        <taxon>Apiospora</taxon>
    </lineage>
</organism>
<reference evidence="3 4" key="1">
    <citation type="submission" date="2023-01" db="EMBL/GenBank/DDBJ databases">
        <title>Analysis of 21 Apiospora genomes using comparative genomics revels a genus with tremendous synthesis potential of carbohydrate active enzymes and secondary metabolites.</title>
        <authorList>
            <person name="Sorensen T."/>
        </authorList>
    </citation>
    <scope>NUCLEOTIDE SEQUENCE [LARGE SCALE GENOMIC DNA]</scope>
    <source>
        <strain evidence="3 4">CBS 117206</strain>
    </source>
</reference>
<feature type="compositionally biased region" description="Basic residues" evidence="1">
    <location>
        <begin position="338"/>
        <end position="348"/>
    </location>
</feature>
<proteinExistence type="predicted"/>
<name>A0AAW0R013_9PEZI</name>
<dbReference type="Gene3D" id="2.60.40.4370">
    <property type="match status" value="1"/>
</dbReference>
<dbReference type="Proteomes" id="UP001392437">
    <property type="component" value="Unassembled WGS sequence"/>
</dbReference>
<feature type="compositionally biased region" description="Basic and acidic residues" evidence="1">
    <location>
        <begin position="381"/>
        <end position="398"/>
    </location>
</feature>
<evidence type="ECO:0000256" key="1">
    <source>
        <dbReference type="SAM" id="MobiDB-lite"/>
    </source>
</evidence>
<feature type="compositionally biased region" description="Acidic residues" evidence="1">
    <location>
        <begin position="161"/>
        <end position="185"/>
    </location>
</feature>
<feature type="region of interest" description="Disordered" evidence="1">
    <location>
        <begin position="72"/>
        <end position="96"/>
    </location>
</feature>
<dbReference type="Pfam" id="PF10419">
    <property type="entry name" value="TFIIIC_sub6"/>
    <property type="match status" value="1"/>
</dbReference>